<evidence type="ECO:0000313" key="2">
    <source>
        <dbReference type="Proteomes" id="UP000683418"/>
    </source>
</evidence>
<dbReference type="EMBL" id="MW043865">
    <property type="protein sequence ID" value="QPI17684.1"/>
    <property type="molecule type" value="Genomic_DNA"/>
</dbReference>
<reference evidence="1 2" key="1">
    <citation type="submission" date="2020-09" db="EMBL/GenBank/DDBJ databases">
        <authorList>
            <person name="Feng X."/>
            <person name="Yan W."/>
            <person name="Jiao N."/>
            <person name="Zhang R."/>
        </authorList>
    </citation>
    <scope>NUCLEOTIDE SEQUENCE [LARGE SCALE GENOMIC DNA]</scope>
</reference>
<accession>A0A8E4RFY2</accession>
<organism evidence="1 2">
    <name type="scientific">Alteromonas phage vB_AmeP_R8W</name>
    <dbReference type="NCBI Taxonomy" id="2774152"/>
    <lineage>
        <taxon>Viruses</taxon>
        <taxon>Duplodnaviria</taxon>
        <taxon>Heunggongvirae</taxon>
        <taxon>Uroviricota</taxon>
        <taxon>Caudoviricetes</taxon>
        <taxon>Autographivirales</taxon>
        <taxon>Foturvirus</taxon>
        <taxon>Foturvirus R8W</taxon>
    </lineage>
</organism>
<name>A0A8E4RFY2_9CAUD</name>
<evidence type="ECO:0000313" key="1">
    <source>
        <dbReference type="EMBL" id="QPI17684.1"/>
    </source>
</evidence>
<protein>
    <submittedName>
        <fullName evidence="1">Putative NTP-Ppase</fullName>
    </submittedName>
</protein>
<dbReference type="Proteomes" id="UP000683418">
    <property type="component" value="Segment"/>
</dbReference>
<keyword evidence="2" id="KW-1185">Reference proteome</keyword>
<gene>
    <name evidence="1" type="ORF">vBAmePR8F_gp24</name>
</gene>
<proteinExistence type="predicted"/>
<sequence>MSKEFSVSDLNKEQIAFMSLSQLSAAIGMWHGERNLVEGSTDKAQFTKLFEEFVEVYMALHPNTTPYDCVVDMKNQLDTMLDKGRIKTDPTGETLADSIGDVNVVLINHALRNGLKLRDCFAQALIDIKDRKGKMIDGVFVKEADL</sequence>